<keyword evidence="2" id="KW-1185">Reference proteome</keyword>
<dbReference type="EMBL" id="CM023481">
    <property type="protein sequence ID" value="KAH6947209.1"/>
    <property type="molecule type" value="Genomic_DNA"/>
</dbReference>
<organism evidence="1 2">
    <name type="scientific">Hyalomma asiaticum</name>
    <name type="common">Tick</name>
    <dbReference type="NCBI Taxonomy" id="266040"/>
    <lineage>
        <taxon>Eukaryota</taxon>
        <taxon>Metazoa</taxon>
        <taxon>Ecdysozoa</taxon>
        <taxon>Arthropoda</taxon>
        <taxon>Chelicerata</taxon>
        <taxon>Arachnida</taxon>
        <taxon>Acari</taxon>
        <taxon>Parasitiformes</taxon>
        <taxon>Ixodida</taxon>
        <taxon>Ixodoidea</taxon>
        <taxon>Ixodidae</taxon>
        <taxon>Hyalomminae</taxon>
        <taxon>Hyalomma</taxon>
    </lineage>
</organism>
<comment type="caution">
    <text evidence="1">The sequence shown here is derived from an EMBL/GenBank/DDBJ whole genome shotgun (WGS) entry which is preliminary data.</text>
</comment>
<proteinExistence type="predicted"/>
<gene>
    <name evidence="1" type="ORF">HPB50_017595</name>
</gene>
<name>A0ACB7TMH1_HYAAI</name>
<reference evidence="1" key="1">
    <citation type="submission" date="2020-05" db="EMBL/GenBank/DDBJ databases">
        <title>Large-scale comparative analyses of tick genomes elucidate their genetic diversity and vector capacities.</title>
        <authorList>
            <person name="Jia N."/>
            <person name="Wang J."/>
            <person name="Shi W."/>
            <person name="Du L."/>
            <person name="Sun Y."/>
            <person name="Zhan W."/>
            <person name="Jiang J."/>
            <person name="Wang Q."/>
            <person name="Zhang B."/>
            <person name="Ji P."/>
            <person name="Sakyi L.B."/>
            <person name="Cui X."/>
            <person name="Yuan T."/>
            <person name="Jiang B."/>
            <person name="Yang W."/>
            <person name="Lam T.T.-Y."/>
            <person name="Chang Q."/>
            <person name="Ding S."/>
            <person name="Wang X."/>
            <person name="Zhu J."/>
            <person name="Ruan X."/>
            <person name="Zhao L."/>
            <person name="Wei J."/>
            <person name="Que T."/>
            <person name="Du C."/>
            <person name="Cheng J."/>
            <person name="Dai P."/>
            <person name="Han X."/>
            <person name="Huang E."/>
            <person name="Gao Y."/>
            <person name="Liu J."/>
            <person name="Shao H."/>
            <person name="Ye R."/>
            <person name="Li L."/>
            <person name="Wei W."/>
            <person name="Wang X."/>
            <person name="Wang C."/>
            <person name="Yang T."/>
            <person name="Huo Q."/>
            <person name="Li W."/>
            <person name="Guo W."/>
            <person name="Chen H."/>
            <person name="Zhou L."/>
            <person name="Ni X."/>
            <person name="Tian J."/>
            <person name="Zhou Y."/>
            <person name="Sheng Y."/>
            <person name="Liu T."/>
            <person name="Pan Y."/>
            <person name="Xia L."/>
            <person name="Li J."/>
            <person name="Zhao F."/>
            <person name="Cao W."/>
        </authorList>
    </citation>
    <scope>NUCLEOTIDE SEQUENCE</scope>
    <source>
        <strain evidence="1">Hyas-2018</strain>
    </source>
</reference>
<accession>A0ACB7TMH1</accession>
<evidence type="ECO:0000313" key="1">
    <source>
        <dbReference type="EMBL" id="KAH6947209.1"/>
    </source>
</evidence>
<protein>
    <submittedName>
        <fullName evidence="1">Uncharacterized protein</fullName>
    </submittedName>
</protein>
<sequence>MPLAECTRSLARNCAAPIDAKNGAEAKNWRDGKPVRVIRSFKGRKHSKYCPEDGYRYDGIYKLVKYWPEKGKSGFLVWRYLLRRDDKSPAPWTAAGKLAAEKLGLCMQYPEGYLESQDGDANNSGAENDAAAAKGKGKRSRELHYLHDVVLEDRTLYMTSGEVVGDDLLPPGIQASYHEH</sequence>
<evidence type="ECO:0000313" key="2">
    <source>
        <dbReference type="Proteomes" id="UP000821845"/>
    </source>
</evidence>
<dbReference type="Proteomes" id="UP000821845">
    <property type="component" value="Chromosome 1"/>
</dbReference>